<feature type="transmembrane region" description="Helical" evidence="2">
    <location>
        <begin position="95"/>
        <end position="116"/>
    </location>
</feature>
<evidence type="ECO:0000313" key="3">
    <source>
        <dbReference type="EMBL" id="SDC39435.1"/>
    </source>
</evidence>
<dbReference type="STRING" id="1190417.SAMN05660690_1250"/>
<feature type="transmembrane region" description="Helical" evidence="2">
    <location>
        <begin position="217"/>
        <end position="239"/>
    </location>
</feature>
<feature type="transmembrane region" description="Helical" evidence="2">
    <location>
        <begin position="401"/>
        <end position="418"/>
    </location>
</feature>
<keyword evidence="4" id="KW-1185">Reference proteome</keyword>
<feature type="transmembrane region" description="Helical" evidence="2">
    <location>
        <begin position="154"/>
        <end position="173"/>
    </location>
</feature>
<keyword evidence="2" id="KW-1133">Transmembrane helix</keyword>
<evidence type="ECO:0008006" key="5">
    <source>
        <dbReference type="Google" id="ProtNLM"/>
    </source>
</evidence>
<accession>A0A1G6L9F9</accession>
<gene>
    <name evidence="3" type="ORF">SAMN05660690_1250</name>
</gene>
<feature type="region of interest" description="Disordered" evidence="1">
    <location>
        <begin position="1"/>
        <end position="28"/>
    </location>
</feature>
<feature type="transmembrane region" description="Helical" evidence="2">
    <location>
        <begin position="371"/>
        <end position="395"/>
    </location>
</feature>
<feature type="transmembrane region" description="Helical" evidence="2">
    <location>
        <begin position="68"/>
        <end position="88"/>
    </location>
</feature>
<feature type="transmembrane region" description="Helical" evidence="2">
    <location>
        <begin position="425"/>
        <end position="444"/>
    </location>
</feature>
<feature type="compositionally biased region" description="Low complexity" evidence="1">
    <location>
        <begin position="615"/>
        <end position="629"/>
    </location>
</feature>
<dbReference type="EMBL" id="FMZF01000002">
    <property type="protein sequence ID" value="SDC39435.1"/>
    <property type="molecule type" value="Genomic_DNA"/>
</dbReference>
<feature type="transmembrane region" description="Helical" evidence="2">
    <location>
        <begin position="489"/>
        <end position="507"/>
    </location>
</feature>
<proteinExistence type="predicted"/>
<dbReference type="OrthoDB" id="139907at2"/>
<feature type="transmembrane region" description="Helical" evidence="2">
    <location>
        <begin position="519"/>
        <end position="539"/>
    </location>
</feature>
<keyword evidence="2" id="KW-0472">Membrane</keyword>
<feature type="transmembrane region" description="Helical" evidence="2">
    <location>
        <begin position="35"/>
        <end position="56"/>
    </location>
</feature>
<sequence length="731" mass="76410">MSELILPSGGPAEVATAPRDVRPATRRPRRGRDSWAALLAVVTSVLALVVLAGFPADDGGLGTTVRGLVLLLFWLTAPGTAITAGLRLPAMTRAAVAPLLGLAVLLALSTLGGWTGVWIPRLGFAVVAAASLVVAALALRRSGLAPLPLPRPRSSTLALGAGLLLSVVLWAIALPRIRTSDPSVLGLLVSGPWQLTAALVVALAVLVAGLRLGRTAVVAGSAVALALVLRVTAAAASAVPNATWTYKHIGIVTVLQDSQHVLGGTNIYMNWPSMFTAAAFFGDASGVATLDTARWFPAMVHVLLAVAAAALARAYGARPVGAAAAAALVVLFNWVGQDYFSPQAVAICLAAGFLVLLVRSPDSRTSAVLALALYVVVVPTHQLTPFWLLGLTVVLAVIRRAPWWLPAAMAVVALGYLASRYDAVASYGIFSGFDIVSNAAGNVAPVPALGRDTAGLFARGTAVLLWLSTLGVLLVRLRRQGWREAWRRRDVVVQAAVTFSPFALLAAQNYGGEAILRVTLYSTVGCVAVLGPALATALAGEGRGVRVLAPLAATAWTVVAGVAVAQATFGPWYVNSIRPEEIRAARFLEAQPDESLVIAVDGNWPGRGWSDPTLSTAGGDPDSGTTGSDADVALDQALREAAFYAGEPVTESLPLSVDALQDVVFSRADGAPVYVVFTESMQVYDDYYRTYPQGSYEDLLATLRSDPDWQVVRQERGTWVLQYVGPGIPPT</sequence>
<dbReference type="RefSeq" id="WP_091364322.1">
    <property type="nucleotide sequence ID" value="NZ_FMZF01000002.1"/>
</dbReference>
<evidence type="ECO:0000313" key="4">
    <source>
        <dbReference type="Proteomes" id="UP000199416"/>
    </source>
</evidence>
<feature type="region of interest" description="Disordered" evidence="1">
    <location>
        <begin position="608"/>
        <end position="629"/>
    </location>
</feature>
<feature type="transmembrane region" description="Helical" evidence="2">
    <location>
        <begin position="122"/>
        <end position="142"/>
    </location>
</feature>
<dbReference type="Proteomes" id="UP000199416">
    <property type="component" value="Unassembled WGS sequence"/>
</dbReference>
<feature type="transmembrane region" description="Helical" evidence="2">
    <location>
        <begin position="319"/>
        <end position="336"/>
    </location>
</feature>
<feature type="transmembrane region" description="Helical" evidence="2">
    <location>
        <begin position="342"/>
        <end position="359"/>
    </location>
</feature>
<keyword evidence="2" id="KW-0812">Transmembrane</keyword>
<evidence type="ECO:0000256" key="1">
    <source>
        <dbReference type="SAM" id="MobiDB-lite"/>
    </source>
</evidence>
<name>A0A1G6L9F9_9ACTN</name>
<reference evidence="4" key="1">
    <citation type="submission" date="2016-10" db="EMBL/GenBank/DDBJ databases">
        <authorList>
            <person name="Varghese N."/>
            <person name="Submissions S."/>
        </authorList>
    </citation>
    <scope>NUCLEOTIDE SEQUENCE [LARGE SCALE GENOMIC DNA]</scope>
    <source>
        <strain evidence="4">DSM 45421</strain>
    </source>
</reference>
<feature type="transmembrane region" description="Helical" evidence="2">
    <location>
        <begin position="295"/>
        <end position="312"/>
    </location>
</feature>
<organism evidence="3 4">
    <name type="scientific">Geodermatophilus telluris</name>
    <dbReference type="NCBI Taxonomy" id="1190417"/>
    <lineage>
        <taxon>Bacteria</taxon>
        <taxon>Bacillati</taxon>
        <taxon>Actinomycetota</taxon>
        <taxon>Actinomycetes</taxon>
        <taxon>Geodermatophilales</taxon>
        <taxon>Geodermatophilaceae</taxon>
        <taxon>Geodermatophilus</taxon>
    </lineage>
</organism>
<protein>
    <recommendedName>
        <fullName evidence="5">4-amino-4-deoxy-L-arabinose transferase</fullName>
    </recommendedName>
</protein>
<feature type="transmembrane region" description="Helical" evidence="2">
    <location>
        <begin position="551"/>
        <end position="574"/>
    </location>
</feature>
<feature type="transmembrane region" description="Helical" evidence="2">
    <location>
        <begin position="456"/>
        <end position="477"/>
    </location>
</feature>
<dbReference type="AlphaFoldDB" id="A0A1G6L9F9"/>
<evidence type="ECO:0000256" key="2">
    <source>
        <dbReference type="SAM" id="Phobius"/>
    </source>
</evidence>
<feature type="transmembrane region" description="Helical" evidence="2">
    <location>
        <begin position="193"/>
        <end position="210"/>
    </location>
</feature>